<dbReference type="Gramene" id="PUZ58255">
    <property type="protein sequence ID" value="PUZ58255"/>
    <property type="gene ID" value="GQ55_5G494200"/>
</dbReference>
<evidence type="ECO:0000256" key="1">
    <source>
        <dbReference type="SAM" id="MobiDB-lite"/>
    </source>
</evidence>
<organism evidence="2 3">
    <name type="scientific">Panicum hallii var. hallii</name>
    <dbReference type="NCBI Taxonomy" id="1504633"/>
    <lineage>
        <taxon>Eukaryota</taxon>
        <taxon>Viridiplantae</taxon>
        <taxon>Streptophyta</taxon>
        <taxon>Embryophyta</taxon>
        <taxon>Tracheophyta</taxon>
        <taxon>Spermatophyta</taxon>
        <taxon>Magnoliopsida</taxon>
        <taxon>Liliopsida</taxon>
        <taxon>Poales</taxon>
        <taxon>Poaceae</taxon>
        <taxon>PACMAD clade</taxon>
        <taxon>Panicoideae</taxon>
        <taxon>Panicodae</taxon>
        <taxon>Paniceae</taxon>
        <taxon>Panicinae</taxon>
        <taxon>Panicum</taxon>
        <taxon>Panicum sect. Panicum</taxon>
    </lineage>
</organism>
<reference evidence="2 3" key="1">
    <citation type="submission" date="2018-04" db="EMBL/GenBank/DDBJ databases">
        <title>WGS assembly of Panicum hallii var. hallii HAL2.</title>
        <authorList>
            <person name="Lovell J."/>
            <person name="Jenkins J."/>
            <person name="Lowry D."/>
            <person name="Mamidi S."/>
            <person name="Sreedasyam A."/>
            <person name="Weng X."/>
            <person name="Barry K."/>
            <person name="Bonette J."/>
            <person name="Campitelli B."/>
            <person name="Daum C."/>
            <person name="Gordon S."/>
            <person name="Gould B."/>
            <person name="Lipzen A."/>
            <person name="MacQueen A."/>
            <person name="Palacio-Mejia J."/>
            <person name="Plott C."/>
            <person name="Shakirov E."/>
            <person name="Shu S."/>
            <person name="Yoshinaga Y."/>
            <person name="Zane M."/>
            <person name="Rokhsar D."/>
            <person name="Grimwood J."/>
            <person name="Schmutz J."/>
            <person name="Juenger T."/>
        </authorList>
    </citation>
    <scope>NUCLEOTIDE SEQUENCE [LARGE SCALE GENOMIC DNA]</scope>
    <source>
        <strain evidence="3">cv. HAL2</strain>
    </source>
</reference>
<feature type="compositionally biased region" description="Basic and acidic residues" evidence="1">
    <location>
        <begin position="32"/>
        <end position="44"/>
    </location>
</feature>
<sequence length="555" mass="61816">MPPGKKQAPGRAPMPPGKEPAGQALMPPGKEAPGRRDDANRGEMPDNPPPTTNSNPAHSTLTLGEMVTKNPPGRTIAARPRQPAGFSEYEKERAQHIMRNNQIFQRLGIGQLASLLKNVSANVEDDGPQKSGSEYSPHDNEGLEDDDEVISKSVKVSSQGTRGSKRVRPPRLQLERRVTRQNSAATISLTASTEEALATVQTENLNPTADEDELVEVTEQVRRGRSMGKDLDRITRGLGSKICIHVSEGKRRPAVPLQAAKLASEAGIVLRQHVPIFPHWKHYKKNDLEMDNYIGKVAGQFNMDTDNKAVKDACIDLLKGGQRQRRYNLKLKYFNGLSQDQVPRTSPVACMSDAQWLELVAMWSKEEHKEKCAKNKINRECVQYQQRTGSRCYEAQAYVAKQERFKDSTPTAIDLFKEMHCSRKRDFSEQVKQAIVDMESIIDESIENGDQQKTCIEAVSQVLSKNSTFLENLGLKKVSRKKSRIDVSCHVERLQFELDAKTQESAGLRQVVDALTSKTDEQSQEIDDLKKSSAETNALLRQLISFSAGGFNGTN</sequence>
<protein>
    <submittedName>
        <fullName evidence="2">Uncharacterized protein</fullName>
    </submittedName>
</protein>
<dbReference type="PANTHER" id="PTHR33063:SF16">
    <property type="entry name" value="OS02G0241300 PROTEIN"/>
    <property type="match status" value="1"/>
</dbReference>
<accession>A0A2T7DRQ0</accession>
<proteinExistence type="predicted"/>
<dbReference type="PANTHER" id="PTHR33063">
    <property type="entry name" value="OS02G0583500 PROTEIN"/>
    <property type="match status" value="1"/>
</dbReference>
<gene>
    <name evidence="2" type="ORF">GQ55_5G494200</name>
</gene>
<dbReference type="OrthoDB" id="693022at2759"/>
<dbReference type="EMBL" id="CM009753">
    <property type="protein sequence ID" value="PUZ58255.1"/>
    <property type="molecule type" value="Genomic_DNA"/>
</dbReference>
<keyword evidence="3" id="KW-1185">Reference proteome</keyword>
<feature type="region of interest" description="Disordered" evidence="1">
    <location>
        <begin position="1"/>
        <end position="91"/>
    </location>
</feature>
<dbReference type="AlphaFoldDB" id="A0A2T7DRQ0"/>
<dbReference type="Proteomes" id="UP000244336">
    <property type="component" value="Chromosome 5"/>
</dbReference>
<dbReference type="InterPro" id="IPR004252">
    <property type="entry name" value="Probable_transposase_24"/>
</dbReference>
<evidence type="ECO:0000313" key="3">
    <source>
        <dbReference type="Proteomes" id="UP000244336"/>
    </source>
</evidence>
<feature type="region of interest" description="Disordered" evidence="1">
    <location>
        <begin position="122"/>
        <end position="169"/>
    </location>
</feature>
<dbReference type="Pfam" id="PF03004">
    <property type="entry name" value="Transposase_24"/>
    <property type="match status" value="1"/>
</dbReference>
<name>A0A2T7DRQ0_9POAL</name>
<evidence type="ECO:0000313" key="2">
    <source>
        <dbReference type="EMBL" id="PUZ58255.1"/>
    </source>
</evidence>